<accession>A0A1Y2BL16</accession>
<keyword evidence="4" id="KW-1185">Reference proteome</keyword>
<evidence type="ECO:0000313" key="4">
    <source>
        <dbReference type="Proteomes" id="UP000193986"/>
    </source>
</evidence>
<dbReference type="SUPFAM" id="SSF46767">
    <property type="entry name" value="Methylated DNA-protein cysteine methyltransferase, C-terminal domain"/>
    <property type="match status" value="1"/>
</dbReference>
<dbReference type="PANTHER" id="PTHR42942">
    <property type="entry name" value="6-O-METHYLGUANINE DNA METHYLTRANSFERASE"/>
    <property type="match status" value="1"/>
</dbReference>
<dbReference type="OrthoDB" id="2548197at2759"/>
<organism evidence="3 4">
    <name type="scientific">Naematelia encephala</name>
    <dbReference type="NCBI Taxonomy" id="71784"/>
    <lineage>
        <taxon>Eukaryota</taxon>
        <taxon>Fungi</taxon>
        <taxon>Dikarya</taxon>
        <taxon>Basidiomycota</taxon>
        <taxon>Agaricomycotina</taxon>
        <taxon>Tremellomycetes</taxon>
        <taxon>Tremellales</taxon>
        <taxon>Naemateliaceae</taxon>
        <taxon>Naematelia</taxon>
    </lineage>
</organism>
<evidence type="ECO:0000313" key="3">
    <source>
        <dbReference type="EMBL" id="ORY35463.1"/>
    </source>
</evidence>
<sequence>MKMLPSDSQIPWQRVISSKGIISPRADEGQGVARQKERLEHEGVEVETLAGAGGERVDLREYGWFPETVDLSDQEA</sequence>
<dbReference type="InterPro" id="IPR036388">
    <property type="entry name" value="WH-like_DNA-bd_sf"/>
</dbReference>
<reference evidence="3 4" key="1">
    <citation type="submission" date="2016-07" db="EMBL/GenBank/DDBJ databases">
        <title>Pervasive Adenine N6-methylation of Active Genes in Fungi.</title>
        <authorList>
            <consortium name="DOE Joint Genome Institute"/>
            <person name="Mondo S.J."/>
            <person name="Dannebaum R.O."/>
            <person name="Kuo R.C."/>
            <person name="Labutti K."/>
            <person name="Haridas S."/>
            <person name="Kuo A."/>
            <person name="Salamov A."/>
            <person name="Ahrendt S.R."/>
            <person name="Lipzen A."/>
            <person name="Sullivan W."/>
            <person name="Andreopoulos W.B."/>
            <person name="Clum A."/>
            <person name="Lindquist E."/>
            <person name="Daum C."/>
            <person name="Ramamoorthy G.K."/>
            <person name="Gryganskyi A."/>
            <person name="Culley D."/>
            <person name="Magnuson J.K."/>
            <person name="James T.Y."/>
            <person name="O'Malley M.A."/>
            <person name="Stajich J.E."/>
            <person name="Spatafora J.W."/>
            <person name="Visel A."/>
            <person name="Grigoriev I.V."/>
        </authorList>
    </citation>
    <scope>NUCLEOTIDE SEQUENCE [LARGE SCALE GENOMIC DNA]</scope>
    <source>
        <strain evidence="3 4">68-887.2</strain>
    </source>
</reference>
<keyword evidence="1" id="KW-0227">DNA damage</keyword>
<dbReference type="InParanoid" id="A0A1Y2BL16"/>
<dbReference type="EMBL" id="MCFC01000001">
    <property type="protein sequence ID" value="ORY35463.1"/>
    <property type="molecule type" value="Genomic_DNA"/>
</dbReference>
<comment type="caution">
    <text evidence="3">The sequence shown here is derived from an EMBL/GenBank/DDBJ whole genome shotgun (WGS) entry which is preliminary data.</text>
</comment>
<dbReference type="InterPro" id="IPR036217">
    <property type="entry name" value="MethylDNA_cys_MeTrfase_DNAb"/>
</dbReference>
<dbReference type="GO" id="GO:0003824">
    <property type="term" value="F:catalytic activity"/>
    <property type="evidence" value="ECO:0007669"/>
    <property type="project" value="InterPro"/>
</dbReference>
<feature type="domain" description="Methylated-DNA-[protein]-cysteine S-methyltransferase DNA binding" evidence="2">
    <location>
        <begin position="2"/>
        <end position="44"/>
    </location>
</feature>
<dbReference type="STRING" id="71784.A0A1Y2BL16"/>
<dbReference type="GO" id="GO:0006281">
    <property type="term" value="P:DNA repair"/>
    <property type="evidence" value="ECO:0007669"/>
    <property type="project" value="InterPro"/>
</dbReference>
<dbReference type="Proteomes" id="UP000193986">
    <property type="component" value="Unassembled WGS sequence"/>
</dbReference>
<name>A0A1Y2BL16_9TREE</name>
<dbReference type="InterPro" id="IPR014048">
    <property type="entry name" value="MethylDNA_cys_MeTrfase_DNA-bd"/>
</dbReference>
<dbReference type="Gene3D" id="1.10.10.10">
    <property type="entry name" value="Winged helix-like DNA-binding domain superfamily/Winged helix DNA-binding domain"/>
    <property type="match status" value="1"/>
</dbReference>
<dbReference type="InterPro" id="IPR052520">
    <property type="entry name" value="ATL_DNA_repair"/>
</dbReference>
<evidence type="ECO:0000256" key="1">
    <source>
        <dbReference type="ARBA" id="ARBA00022763"/>
    </source>
</evidence>
<dbReference type="Pfam" id="PF01035">
    <property type="entry name" value="DNA_binding_1"/>
    <property type="match status" value="1"/>
</dbReference>
<dbReference type="AlphaFoldDB" id="A0A1Y2BL16"/>
<evidence type="ECO:0000259" key="2">
    <source>
        <dbReference type="Pfam" id="PF01035"/>
    </source>
</evidence>
<protein>
    <recommendedName>
        <fullName evidence="2">Methylated-DNA-[protein]-cysteine S-methyltransferase DNA binding domain-containing protein</fullName>
    </recommendedName>
</protein>
<proteinExistence type="predicted"/>
<gene>
    <name evidence="3" type="ORF">BCR39DRAFT_509858</name>
</gene>
<dbReference type="PANTHER" id="PTHR42942:SF1">
    <property type="entry name" value="ALKYLTRANSFERASE-LIKE PROTEIN 1"/>
    <property type="match status" value="1"/>
</dbReference>